<organism evidence="4 5">
    <name type="scientific">Paenibacillus stellifer</name>
    <dbReference type="NCBI Taxonomy" id="169760"/>
    <lineage>
        <taxon>Bacteria</taxon>
        <taxon>Bacillati</taxon>
        <taxon>Bacillota</taxon>
        <taxon>Bacilli</taxon>
        <taxon>Bacillales</taxon>
        <taxon>Paenibacillaceae</taxon>
        <taxon>Paenibacillus</taxon>
    </lineage>
</organism>
<dbReference type="KEGG" id="pste:PSTEL_22545"/>
<dbReference type="HOGENOM" id="CLU_849020_0_0_9"/>
<reference evidence="4 5" key="1">
    <citation type="submission" date="2014-08" db="EMBL/GenBank/DDBJ databases">
        <title>Comparative genomics of the Paenibacillus odorifer group.</title>
        <authorList>
            <person name="den Bakker H.C."/>
            <person name="Tsai Y.-C."/>
            <person name="Martin N."/>
            <person name="Korlach J."/>
            <person name="Wiedmann M."/>
        </authorList>
    </citation>
    <scope>NUCLEOTIDE SEQUENCE [LARGE SCALE GENOMIC DNA]</scope>
    <source>
        <strain evidence="4 5">DSM 14472</strain>
    </source>
</reference>
<evidence type="ECO:0000313" key="5">
    <source>
        <dbReference type="Proteomes" id="UP000029507"/>
    </source>
</evidence>
<proteinExistence type="predicted"/>
<dbReference type="AlphaFoldDB" id="A0A089LZD5"/>
<keyword evidence="5" id="KW-1185">Reference proteome</keyword>
<dbReference type="EMBL" id="CP009286">
    <property type="protein sequence ID" value="AIQ65480.1"/>
    <property type="molecule type" value="Genomic_DNA"/>
</dbReference>
<keyword evidence="1 2" id="KW-0732">Signal</keyword>
<dbReference type="SUPFAM" id="SSF51261">
    <property type="entry name" value="Duplicated hybrid motif"/>
    <property type="match status" value="1"/>
</dbReference>
<dbReference type="GO" id="GO:0004222">
    <property type="term" value="F:metalloendopeptidase activity"/>
    <property type="evidence" value="ECO:0007669"/>
    <property type="project" value="TreeGrafter"/>
</dbReference>
<dbReference type="InterPro" id="IPR050570">
    <property type="entry name" value="Cell_wall_metabolism_enzyme"/>
</dbReference>
<feature type="chain" id="PRO_5039448443" evidence="2">
    <location>
        <begin position="23"/>
        <end position="368"/>
    </location>
</feature>
<name>A0A089LZD5_9BACL</name>
<accession>A0A089LZD5</accession>
<evidence type="ECO:0000259" key="3">
    <source>
        <dbReference type="Pfam" id="PF01551"/>
    </source>
</evidence>
<feature type="domain" description="M23ase beta-sheet core" evidence="3">
    <location>
        <begin position="239"/>
        <end position="337"/>
    </location>
</feature>
<gene>
    <name evidence="4" type="ORF">PSTEL_22545</name>
</gene>
<dbReference type="PANTHER" id="PTHR21666:SF289">
    <property type="entry name" value="L-ALA--D-GLU ENDOPEPTIDASE"/>
    <property type="match status" value="1"/>
</dbReference>
<dbReference type="PANTHER" id="PTHR21666">
    <property type="entry name" value="PEPTIDASE-RELATED"/>
    <property type="match status" value="1"/>
</dbReference>
<sequence>MSLIKAALRTLVSLSAASLLVAGGPAVFGDSANGGAGKPVPGIPRARSASAQGSGDVYATRQALYDQMEAATGIPWYRLAAIDQYERTIAKVKASGSHNPDQPAKTARLTAIQIPAPVWCGPLNPDQEDASPSSLSFFGGFGQDGSGDGRADPESDIDVLFSMAQYIRKHSASANDFNIAVWEYYHNGRASQRIEQFSNLYRHFGRLDLSGSAFPLPLGSTYSYRSTWGSGRSWGGARIHEGTDLFTPYGVTVRSTCYGIVETKGWNRYGGWRIGIRDIENRYHYYAHLSGYDKTLKLGDIVAPGQQLGWAGSSGYGKPGTSGKFPPHLHYGIYKDRGLMEWAFDPYPLLRQWENAERKALHSKRSGR</sequence>
<feature type="signal peptide" evidence="2">
    <location>
        <begin position="1"/>
        <end position="22"/>
    </location>
</feature>
<dbReference type="InterPro" id="IPR016047">
    <property type="entry name" value="M23ase_b-sheet_dom"/>
</dbReference>
<protein>
    <submittedName>
        <fullName evidence="4">Peptidase M23</fullName>
    </submittedName>
</protein>
<dbReference type="Pfam" id="PF01551">
    <property type="entry name" value="Peptidase_M23"/>
    <property type="match status" value="1"/>
</dbReference>
<dbReference type="Proteomes" id="UP000029507">
    <property type="component" value="Chromosome"/>
</dbReference>
<dbReference type="OrthoDB" id="9810477at2"/>
<dbReference type="InterPro" id="IPR011055">
    <property type="entry name" value="Dup_hybrid_motif"/>
</dbReference>
<evidence type="ECO:0000256" key="2">
    <source>
        <dbReference type="SAM" id="SignalP"/>
    </source>
</evidence>
<evidence type="ECO:0000256" key="1">
    <source>
        <dbReference type="ARBA" id="ARBA00022729"/>
    </source>
</evidence>
<evidence type="ECO:0000313" key="4">
    <source>
        <dbReference type="EMBL" id="AIQ65480.1"/>
    </source>
</evidence>
<dbReference type="STRING" id="169760.PSTEL_22545"/>
<dbReference type="Gene3D" id="2.70.70.10">
    <property type="entry name" value="Glucose Permease (Domain IIA)"/>
    <property type="match status" value="1"/>
</dbReference>
<dbReference type="CDD" id="cd12797">
    <property type="entry name" value="M23_peptidase"/>
    <property type="match status" value="1"/>
</dbReference>
<dbReference type="RefSeq" id="WP_038698576.1">
    <property type="nucleotide sequence ID" value="NZ_CP009286.1"/>
</dbReference>